<sequence length="91" mass="10043">MMTNVSPSGNHGYSPSGEPVYVGGNGSKVHEQSVMLPRRHGMASNSGPPCIMCRNRPQREIDYFCSKACKDHSSEKVPRGKISDHTGYEYQ</sequence>
<evidence type="ECO:0000313" key="2">
    <source>
        <dbReference type="EMBL" id="KIJ94263.1"/>
    </source>
</evidence>
<feature type="region of interest" description="Disordered" evidence="1">
    <location>
        <begin position="71"/>
        <end position="91"/>
    </location>
</feature>
<feature type="region of interest" description="Disordered" evidence="1">
    <location>
        <begin position="1"/>
        <end position="27"/>
    </location>
</feature>
<dbReference type="Proteomes" id="UP000054477">
    <property type="component" value="Unassembled WGS sequence"/>
</dbReference>
<protein>
    <submittedName>
        <fullName evidence="2">Uncharacterized protein</fullName>
    </submittedName>
</protein>
<name>A0A0C9WZ52_9AGAR</name>
<evidence type="ECO:0000313" key="3">
    <source>
        <dbReference type="Proteomes" id="UP000054477"/>
    </source>
</evidence>
<accession>A0A0C9WZ52</accession>
<dbReference type="EMBL" id="KN838802">
    <property type="protein sequence ID" value="KIJ94263.1"/>
    <property type="molecule type" value="Genomic_DNA"/>
</dbReference>
<reference evidence="2 3" key="1">
    <citation type="submission" date="2014-04" db="EMBL/GenBank/DDBJ databases">
        <authorList>
            <consortium name="DOE Joint Genome Institute"/>
            <person name="Kuo A."/>
            <person name="Kohler A."/>
            <person name="Nagy L.G."/>
            <person name="Floudas D."/>
            <person name="Copeland A."/>
            <person name="Barry K.W."/>
            <person name="Cichocki N."/>
            <person name="Veneault-Fourrey C."/>
            <person name="LaButti K."/>
            <person name="Lindquist E.A."/>
            <person name="Lipzen A."/>
            <person name="Lundell T."/>
            <person name="Morin E."/>
            <person name="Murat C."/>
            <person name="Sun H."/>
            <person name="Tunlid A."/>
            <person name="Henrissat B."/>
            <person name="Grigoriev I.V."/>
            <person name="Hibbett D.S."/>
            <person name="Martin F."/>
            <person name="Nordberg H.P."/>
            <person name="Cantor M.N."/>
            <person name="Hua S.X."/>
        </authorList>
    </citation>
    <scope>NUCLEOTIDE SEQUENCE [LARGE SCALE GENOMIC DNA]</scope>
    <source>
        <strain evidence="2 3">LaAM-08-1</strain>
    </source>
</reference>
<keyword evidence="3" id="KW-1185">Reference proteome</keyword>
<organism evidence="2 3">
    <name type="scientific">Laccaria amethystina LaAM-08-1</name>
    <dbReference type="NCBI Taxonomy" id="1095629"/>
    <lineage>
        <taxon>Eukaryota</taxon>
        <taxon>Fungi</taxon>
        <taxon>Dikarya</taxon>
        <taxon>Basidiomycota</taxon>
        <taxon>Agaricomycotina</taxon>
        <taxon>Agaricomycetes</taxon>
        <taxon>Agaricomycetidae</taxon>
        <taxon>Agaricales</taxon>
        <taxon>Agaricineae</taxon>
        <taxon>Hydnangiaceae</taxon>
        <taxon>Laccaria</taxon>
    </lineage>
</organism>
<gene>
    <name evidence="2" type="ORF">K443DRAFT_364991</name>
</gene>
<proteinExistence type="predicted"/>
<reference evidence="3" key="2">
    <citation type="submission" date="2015-01" db="EMBL/GenBank/DDBJ databases">
        <title>Evolutionary Origins and Diversification of the Mycorrhizal Mutualists.</title>
        <authorList>
            <consortium name="DOE Joint Genome Institute"/>
            <consortium name="Mycorrhizal Genomics Consortium"/>
            <person name="Kohler A."/>
            <person name="Kuo A."/>
            <person name="Nagy L.G."/>
            <person name="Floudas D."/>
            <person name="Copeland A."/>
            <person name="Barry K.W."/>
            <person name="Cichocki N."/>
            <person name="Veneault-Fourrey C."/>
            <person name="LaButti K."/>
            <person name="Lindquist E.A."/>
            <person name="Lipzen A."/>
            <person name="Lundell T."/>
            <person name="Morin E."/>
            <person name="Murat C."/>
            <person name="Riley R."/>
            <person name="Ohm R."/>
            <person name="Sun H."/>
            <person name="Tunlid A."/>
            <person name="Henrissat B."/>
            <person name="Grigoriev I.V."/>
            <person name="Hibbett D.S."/>
            <person name="Martin F."/>
        </authorList>
    </citation>
    <scope>NUCLEOTIDE SEQUENCE [LARGE SCALE GENOMIC DNA]</scope>
    <source>
        <strain evidence="3">LaAM-08-1</strain>
    </source>
</reference>
<dbReference type="HOGENOM" id="CLU_2427350_0_0_1"/>
<evidence type="ECO:0000256" key="1">
    <source>
        <dbReference type="SAM" id="MobiDB-lite"/>
    </source>
</evidence>
<dbReference type="AlphaFoldDB" id="A0A0C9WZ52"/>
<feature type="compositionally biased region" description="Polar residues" evidence="1">
    <location>
        <begin position="1"/>
        <end position="13"/>
    </location>
</feature>